<dbReference type="InterPro" id="IPR018060">
    <property type="entry name" value="HTH_AraC"/>
</dbReference>
<dbReference type="SUPFAM" id="SSF46689">
    <property type="entry name" value="Homeodomain-like"/>
    <property type="match status" value="1"/>
</dbReference>
<keyword evidence="3" id="KW-0804">Transcription</keyword>
<protein>
    <submittedName>
        <fullName evidence="5">Helix-turn-helix transcriptional regulator</fullName>
    </submittedName>
</protein>
<keyword evidence="2" id="KW-0238">DNA-binding</keyword>
<dbReference type="Pfam" id="PF12833">
    <property type="entry name" value="HTH_18"/>
    <property type="match status" value="1"/>
</dbReference>
<organism evidence="5 6">
    <name type="scientific">Mucilaginibacter pankratovii</name>
    <dbReference type="NCBI Taxonomy" id="2772110"/>
    <lineage>
        <taxon>Bacteria</taxon>
        <taxon>Pseudomonadati</taxon>
        <taxon>Bacteroidota</taxon>
        <taxon>Sphingobacteriia</taxon>
        <taxon>Sphingobacteriales</taxon>
        <taxon>Sphingobacteriaceae</taxon>
        <taxon>Mucilaginibacter</taxon>
    </lineage>
</organism>
<reference evidence="5 6" key="1">
    <citation type="submission" date="2020-09" db="EMBL/GenBank/DDBJ databases">
        <title>Novel species of Mucilaginibacter isolated from a glacier on the Tibetan Plateau.</title>
        <authorList>
            <person name="Liu Q."/>
            <person name="Xin Y.-H."/>
        </authorList>
    </citation>
    <scope>NUCLEOTIDE SEQUENCE [LARGE SCALE GENOMIC DNA]</scope>
    <source>
        <strain evidence="5 6">ZT4R22</strain>
    </source>
</reference>
<dbReference type="PANTHER" id="PTHR43280">
    <property type="entry name" value="ARAC-FAMILY TRANSCRIPTIONAL REGULATOR"/>
    <property type="match status" value="1"/>
</dbReference>
<dbReference type="PROSITE" id="PS01124">
    <property type="entry name" value="HTH_ARAC_FAMILY_2"/>
    <property type="match status" value="1"/>
</dbReference>
<feature type="domain" description="HTH araC/xylS-type" evidence="4">
    <location>
        <begin position="96"/>
        <end position="175"/>
    </location>
</feature>
<gene>
    <name evidence="5" type="ORF">IDJ77_12000</name>
</gene>
<dbReference type="RefSeq" id="WP_191189194.1">
    <property type="nucleotide sequence ID" value="NZ_JACWMY010000005.1"/>
</dbReference>
<evidence type="ECO:0000256" key="2">
    <source>
        <dbReference type="ARBA" id="ARBA00023125"/>
    </source>
</evidence>
<dbReference type="EMBL" id="JACWMY010000005">
    <property type="protein sequence ID" value="MBD1364533.1"/>
    <property type="molecule type" value="Genomic_DNA"/>
</dbReference>
<proteinExistence type="predicted"/>
<dbReference type="SMART" id="SM00342">
    <property type="entry name" value="HTH_ARAC"/>
    <property type="match status" value="1"/>
</dbReference>
<dbReference type="Proteomes" id="UP000606600">
    <property type="component" value="Unassembled WGS sequence"/>
</dbReference>
<evidence type="ECO:0000313" key="5">
    <source>
        <dbReference type="EMBL" id="MBD1364533.1"/>
    </source>
</evidence>
<evidence type="ECO:0000256" key="3">
    <source>
        <dbReference type="ARBA" id="ARBA00023163"/>
    </source>
</evidence>
<keyword evidence="6" id="KW-1185">Reference proteome</keyword>
<evidence type="ECO:0000313" key="6">
    <source>
        <dbReference type="Proteomes" id="UP000606600"/>
    </source>
</evidence>
<comment type="caution">
    <text evidence="5">The sequence shown here is derived from an EMBL/GenBank/DDBJ whole genome shotgun (WGS) entry which is preliminary data.</text>
</comment>
<name>A0ABR7WQU2_9SPHI</name>
<accession>A0ABR7WQU2</accession>
<evidence type="ECO:0000256" key="1">
    <source>
        <dbReference type="ARBA" id="ARBA00023015"/>
    </source>
</evidence>
<dbReference type="InterPro" id="IPR009057">
    <property type="entry name" value="Homeodomain-like_sf"/>
</dbReference>
<evidence type="ECO:0000259" key="4">
    <source>
        <dbReference type="PROSITE" id="PS01124"/>
    </source>
</evidence>
<dbReference type="PANTHER" id="PTHR43280:SF28">
    <property type="entry name" value="HTH-TYPE TRANSCRIPTIONAL ACTIVATOR RHAS"/>
    <property type="match status" value="1"/>
</dbReference>
<keyword evidence="1" id="KW-0805">Transcription regulation</keyword>
<dbReference type="Gene3D" id="1.10.10.60">
    <property type="entry name" value="Homeodomain-like"/>
    <property type="match status" value="1"/>
</dbReference>
<sequence length="183" mass="20812">MDLFIKNMVSSRCKIIVEFELRKAGLKCTSIDQGKVTVAGDVLPAQIQQVGVSLFKFGLVLMDNKKSILIEKIKQVIVDLVFHSEMRLKTNFSDYLSNKLNLDYTYLANTFSDVQGITIEQFLILNKIQLVKQLIRQDELSLTEISWKLHYSSVAHLSTQFKKVTGLTPSQFKDLAFQSHAPL</sequence>